<sequence length="371" mass="40222">MTHLFSDTEKLAWLRLIRSENVGPITFYRLLEQFGTASNALDALPELARKGGRKKKIAVCSKSDAEREMTELAEIGAEVIVRDEDRYPPLLSHIEDAPPVLCVRGHTHLLKKKAVAIVGARNATLNGCKFAGQIARDLGEGGLLVVSGLARGVDGAAHAAALETGTVGVQGGGVDVIYPRENASLYKEMTLRGCVIAEPKLGTKPQARHFPRRNRIISGMCRAIVVVEASPRSGSLITARMALEQGREVFAVPGSPLDPRAAGTNGLIREGAHLLENAQNIFYELESLKNTPLNERKYQYFQDVKTTLPGEGELTEARKVIVESLSISPVCVDEIIRQCQISASVVQTVLLELELAGHVERHPGNMVSSII</sequence>
<gene>
    <name evidence="4" type="ORF">GCM10011332_08770</name>
</gene>
<dbReference type="InterPro" id="IPR036388">
    <property type="entry name" value="WH-like_DNA-bd_sf"/>
</dbReference>
<evidence type="ECO:0000313" key="4">
    <source>
        <dbReference type="EMBL" id="GGF57559.1"/>
    </source>
</evidence>
<dbReference type="Gene3D" id="1.10.10.10">
    <property type="entry name" value="Winged helix-like DNA-binding domain superfamily/Winged helix DNA-binding domain"/>
    <property type="match status" value="1"/>
</dbReference>
<reference evidence="4" key="1">
    <citation type="journal article" date="2014" name="Int. J. Syst. Evol. Microbiol.">
        <title>Complete genome sequence of Corynebacterium casei LMG S-19264T (=DSM 44701T), isolated from a smear-ripened cheese.</title>
        <authorList>
            <consortium name="US DOE Joint Genome Institute (JGI-PGF)"/>
            <person name="Walter F."/>
            <person name="Albersmeier A."/>
            <person name="Kalinowski J."/>
            <person name="Ruckert C."/>
        </authorList>
    </citation>
    <scope>NUCLEOTIDE SEQUENCE</scope>
    <source>
        <strain evidence="4">CGMCC 1.15254</strain>
    </source>
</reference>
<dbReference type="PANTHER" id="PTHR43022">
    <property type="entry name" value="PROTEIN SMF"/>
    <property type="match status" value="1"/>
</dbReference>
<reference evidence="4" key="2">
    <citation type="submission" date="2020-09" db="EMBL/GenBank/DDBJ databases">
        <authorList>
            <person name="Sun Q."/>
            <person name="Zhou Y."/>
        </authorList>
    </citation>
    <scope>NUCLEOTIDE SEQUENCE</scope>
    <source>
        <strain evidence="4">CGMCC 1.15254</strain>
    </source>
</reference>
<protein>
    <submittedName>
        <fullName evidence="4">DNA processing protein DprA</fullName>
    </submittedName>
</protein>
<dbReference type="Gene3D" id="3.40.50.450">
    <property type="match status" value="1"/>
</dbReference>
<dbReference type="GO" id="GO:0009294">
    <property type="term" value="P:DNA-mediated transformation"/>
    <property type="evidence" value="ECO:0007669"/>
    <property type="project" value="InterPro"/>
</dbReference>
<proteinExistence type="inferred from homology"/>
<dbReference type="InterPro" id="IPR041614">
    <property type="entry name" value="DprA_WH"/>
</dbReference>
<dbReference type="Pfam" id="PF02481">
    <property type="entry name" value="DNA_processg_A"/>
    <property type="match status" value="1"/>
</dbReference>
<dbReference type="PANTHER" id="PTHR43022:SF1">
    <property type="entry name" value="PROTEIN SMF"/>
    <property type="match status" value="1"/>
</dbReference>
<comment type="similarity">
    <text evidence="1">Belongs to the DprA/Smf family.</text>
</comment>
<feature type="domain" description="Smf/DprA SLOG" evidence="2">
    <location>
        <begin position="79"/>
        <end position="285"/>
    </location>
</feature>
<dbReference type="SUPFAM" id="SSF102405">
    <property type="entry name" value="MCP/YpsA-like"/>
    <property type="match status" value="1"/>
</dbReference>
<dbReference type="InterPro" id="IPR003488">
    <property type="entry name" value="DprA"/>
</dbReference>
<feature type="domain" description="DprA winged helix" evidence="3">
    <location>
        <begin position="311"/>
        <end position="365"/>
    </location>
</feature>
<dbReference type="Proteomes" id="UP000632498">
    <property type="component" value="Unassembled WGS sequence"/>
</dbReference>
<evidence type="ECO:0000259" key="3">
    <source>
        <dbReference type="Pfam" id="PF17782"/>
    </source>
</evidence>
<dbReference type="Pfam" id="PF21102">
    <property type="entry name" value="DprA_N"/>
    <property type="match status" value="1"/>
</dbReference>
<dbReference type="RefSeq" id="WP_188662062.1">
    <property type="nucleotide sequence ID" value="NZ_BMHV01000005.1"/>
</dbReference>
<organism evidence="4 5">
    <name type="scientific">Terasakiella brassicae</name>
    <dbReference type="NCBI Taxonomy" id="1634917"/>
    <lineage>
        <taxon>Bacteria</taxon>
        <taxon>Pseudomonadati</taxon>
        <taxon>Pseudomonadota</taxon>
        <taxon>Alphaproteobacteria</taxon>
        <taxon>Rhodospirillales</taxon>
        <taxon>Terasakiellaceae</taxon>
        <taxon>Terasakiella</taxon>
    </lineage>
</organism>
<evidence type="ECO:0000256" key="1">
    <source>
        <dbReference type="ARBA" id="ARBA00006525"/>
    </source>
</evidence>
<dbReference type="EMBL" id="BMHV01000005">
    <property type="protein sequence ID" value="GGF57559.1"/>
    <property type="molecule type" value="Genomic_DNA"/>
</dbReference>
<evidence type="ECO:0000313" key="5">
    <source>
        <dbReference type="Proteomes" id="UP000632498"/>
    </source>
</evidence>
<dbReference type="Pfam" id="PF17782">
    <property type="entry name" value="WHD_DprA"/>
    <property type="match status" value="1"/>
</dbReference>
<dbReference type="NCBIfam" id="TIGR00732">
    <property type="entry name" value="dprA"/>
    <property type="match status" value="1"/>
</dbReference>
<evidence type="ECO:0000259" key="2">
    <source>
        <dbReference type="Pfam" id="PF02481"/>
    </source>
</evidence>
<keyword evidence="5" id="KW-1185">Reference proteome</keyword>
<dbReference type="InterPro" id="IPR057666">
    <property type="entry name" value="DrpA_SLOG"/>
</dbReference>
<accession>A0A917FAG6</accession>
<name>A0A917FAG6_9PROT</name>
<dbReference type="AlphaFoldDB" id="A0A917FAG6"/>
<comment type="caution">
    <text evidence="4">The sequence shown here is derived from an EMBL/GenBank/DDBJ whole genome shotgun (WGS) entry which is preliminary data.</text>
</comment>